<keyword evidence="19" id="KW-1185">Reference proteome</keyword>
<protein>
    <recommendedName>
        <fullName evidence="4">Cytochrome bo(3) ubiquinol oxidase subunit 4</fullName>
    </recommendedName>
    <alternativeName>
        <fullName evidence="16">Cytochrome o ubiquinol oxidase subunit 4</fullName>
    </alternativeName>
    <alternativeName>
        <fullName evidence="13">Oxidase bo(3) subunit 4</fullName>
    </alternativeName>
    <alternativeName>
        <fullName evidence="14">Ubiquinol oxidase polypeptide IV</fullName>
    </alternativeName>
    <alternativeName>
        <fullName evidence="15">Ubiquinol oxidase subunit 4</fullName>
    </alternativeName>
</protein>
<accession>A0A090AR43</accession>
<evidence type="ECO:0000256" key="14">
    <source>
        <dbReference type="ARBA" id="ARBA00030211"/>
    </source>
</evidence>
<dbReference type="KEGG" id="sbw:TGUWTKB_5980"/>
<comment type="similarity">
    <text evidence="2">Belongs to the cytochrome c oxidase bacterial subunit 4 family.</text>
</comment>
<reference evidence="18 19" key="2">
    <citation type="journal article" date="2014" name="Curr. Biol.">
        <title>Symbiont-Supplemented Maternal Investment Underpinning Host's Ecological Adaptation.</title>
        <authorList>
            <person name="Kaiwa N."/>
            <person name="Hosokawa T."/>
            <person name="Nikoh N."/>
            <person name="Tanahashi M."/>
            <person name="Moriyama M."/>
            <person name="Meng X.Y."/>
            <person name="Maeda T."/>
            <person name="Yamaguchi K."/>
            <person name="Shigenobu S."/>
            <person name="Ito M."/>
            <person name="Fukatsu T."/>
        </authorList>
    </citation>
    <scope>NUCLEOTIDE SEQUENCE [LARGE SCALE GENOMIC DNA]</scope>
    <source>
        <strain evidence="18 19">UwTKB</strain>
    </source>
</reference>
<keyword evidence="11 17" id="KW-0472">Membrane</keyword>
<evidence type="ECO:0000256" key="6">
    <source>
        <dbReference type="ARBA" id="ARBA00022475"/>
    </source>
</evidence>
<evidence type="ECO:0000256" key="2">
    <source>
        <dbReference type="ARBA" id="ARBA00008079"/>
    </source>
</evidence>
<evidence type="ECO:0000313" key="19">
    <source>
        <dbReference type="Proteomes" id="UP000031627"/>
    </source>
</evidence>
<dbReference type="GO" id="GO:0005886">
    <property type="term" value="C:plasma membrane"/>
    <property type="evidence" value="ECO:0007669"/>
    <property type="project" value="UniProtKB-SubCell"/>
</dbReference>
<comment type="subcellular location">
    <subcellularLocation>
        <location evidence="1">Cell membrane</location>
        <topology evidence="1">Multi-pass membrane protein</topology>
    </subcellularLocation>
</comment>
<dbReference type="GO" id="GO:0009319">
    <property type="term" value="C:cytochrome o ubiquinol oxidase complex"/>
    <property type="evidence" value="ECO:0007669"/>
    <property type="project" value="TreeGrafter"/>
</dbReference>
<keyword evidence="10" id="KW-0560">Oxidoreductase</keyword>
<evidence type="ECO:0000256" key="7">
    <source>
        <dbReference type="ARBA" id="ARBA00022692"/>
    </source>
</evidence>
<keyword evidence="5" id="KW-0813">Transport</keyword>
<keyword evidence="6" id="KW-1003">Cell membrane</keyword>
<evidence type="ECO:0000256" key="12">
    <source>
        <dbReference type="ARBA" id="ARBA00025694"/>
    </source>
</evidence>
<dbReference type="Pfam" id="PF03626">
    <property type="entry name" value="COX4_pro"/>
    <property type="match status" value="1"/>
</dbReference>
<evidence type="ECO:0000256" key="3">
    <source>
        <dbReference type="ARBA" id="ARBA00011700"/>
    </source>
</evidence>
<evidence type="ECO:0000256" key="9">
    <source>
        <dbReference type="ARBA" id="ARBA00022989"/>
    </source>
</evidence>
<dbReference type="GO" id="GO:0015078">
    <property type="term" value="F:proton transmembrane transporter activity"/>
    <property type="evidence" value="ECO:0007669"/>
    <property type="project" value="TreeGrafter"/>
</dbReference>
<dbReference type="GO" id="GO:0015990">
    <property type="term" value="P:electron transport coupled proton transport"/>
    <property type="evidence" value="ECO:0007669"/>
    <property type="project" value="InterPro"/>
</dbReference>
<proteinExistence type="inferred from homology"/>
<evidence type="ECO:0000256" key="17">
    <source>
        <dbReference type="SAM" id="Phobius"/>
    </source>
</evidence>
<comment type="function">
    <text evidence="12">Cytochrome bo(3) ubiquinol terminal oxidase is the component of the aerobic respiratory chain of E.coli that predominates when cells are grown at high aeration. Has proton pump activity across the membrane in addition to electron transfer, pumping 2 protons/electron.</text>
</comment>
<dbReference type="InterPro" id="IPR050968">
    <property type="entry name" value="Cytochrome_c_oxidase_bac_sub4"/>
</dbReference>
<dbReference type="EMBL" id="AP014521">
    <property type="protein sequence ID" value="BAP58822.1"/>
    <property type="molecule type" value="Genomic_DNA"/>
</dbReference>
<dbReference type="STRING" id="1410383.TGUWTKB_5980"/>
<name>A0A090AR43_9ENTR</name>
<evidence type="ECO:0000256" key="15">
    <source>
        <dbReference type="ARBA" id="ARBA00031887"/>
    </source>
</evidence>
<feature type="transmembrane region" description="Helical" evidence="17">
    <location>
        <begin position="78"/>
        <end position="100"/>
    </location>
</feature>
<dbReference type="PANTHER" id="PTHR36835:SF1">
    <property type="entry name" value="CYTOCHROME BO(3) UBIQUINOL OXIDASE SUBUNIT 4"/>
    <property type="match status" value="1"/>
</dbReference>
<comment type="subunit">
    <text evidence="3">Heterooctamer of two A chains, two B chains, two C chains and two D chains.</text>
</comment>
<dbReference type="HOGENOM" id="CLU_140945_1_1_6"/>
<evidence type="ECO:0000256" key="16">
    <source>
        <dbReference type="ARBA" id="ARBA00032185"/>
    </source>
</evidence>
<organism evidence="18 19">
    <name type="scientific">Candidatus Tachikawaea gelatinosa</name>
    <dbReference type="NCBI Taxonomy" id="1410383"/>
    <lineage>
        <taxon>Bacteria</taxon>
        <taxon>Pseudomonadati</taxon>
        <taxon>Pseudomonadota</taxon>
        <taxon>Gammaproteobacteria</taxon>
        <taxon>Enterobacterales</taxon>
        <taxon>Enterobacteriaceae</taxon>
        <taxon>Candidatus Tachikawaea</taxon>
    </lineage>
</organism>
<keyword evidence="9 17" id="KW-1133">Transmembrane helix</keyword>
<sequence length="109" mass="13156">MHKKSCDTQSKFKYFKSYLLGFLYSIILTIIPFFIAINNQFSKKQKLFTIIVCAIFQILVHSIFFLHINKKDEEKWNLVTILFCFIIVMIIFFGSLWIMYHLNYNMMSF</sequence>
<evidence type="ECO:0000256" key="5">
    <source>
        <dbReference type="ARBA" id="ARBA00022448"/>
    </source>
</evidence>
<feature type="transmembrane region" description="Helical" evidence="17">
    <location>
        <begin position="21"/>
        <end position="41"/>
    </location>
</feature>
<evidence type="ECO:0000256" key="11">
    <source>
        <dbReference type="ARBA" id="ARBA00023136"/>
    </source>
</evidence>
<gene>
    <name evidence="18" type="primary">cyoD</name>
    <name evidence="18" type="ORF">TGUWTKB_5980</name>
</gene>
<evidence type="ECO:0000256" key="8">
    <source>
        <dbReference type="ARBA" id="ARBA00022982"/>
    </source>
</evidence>
<evidence type="ECO:0000256" key="13">
    <source>
        <dbReference type="ARBA" id="ARBA00030071"/>
    </source>
</evidence>
<keyword evidence="7 17" id="KW-0812">Transmembrane</keyword>
<evidence type="ECO:0000313" key="18">
    <source>
        <dbReference type="EMBL" id="BAP58822.1"/>
    </source>
</evidence>
<dbReference type="PANTHER" id="PTHR36835">
    <property type="entry name" value="CYTOCHROME BO(3) UBIQUINOL OXIDASE SUBUNIT 4"/>
    <property type="match status" value="1"/>
</dbReference>
<dbReference type="RefSeq" id="WP_041063404.1">
    <property type="nucleotide sequence ID" value="NZ_AP014521.1"/>
</dbReference>
<dbReference type="InterPro" id="IPR014210">
    <property type="entry name" value="Cyt_o_ubiqinol_oxidase_su4"/>
</dbReference>
<dbReference type="NCBIfam" id="TIGR02847">
    <property type="entry name" value="CyoD"/>
    <property type="match status" value="1"/>
</dbReference>
<keyword evidence="8" id="KW-0249">Electron transport</keyword>
<evidence type="ECO:0000256" key="10">
    <source>
        <dbReference type="ARBA" id="ARBA00023002"/>
    </source>
</evidence>
<reference evidence="19" key="1">
    <citation type="submission" date="2013-11" db="EMBL/GenBank/DDBJ databases">
        <title>Symbiont-containing voluminous jelly as an extraordinary maternal gift for overwintering insect nymphs.</title>
        <authorList>
            <person name="Kaiwa N."/>
            <person name="Hosokawa T."/>
            <person name="Nikoh N."/>
            <person name="Meng X.Y."/>
            <person name="Tanahashi M."/>
            <person name="Moriyama M."/>
            <person name="Maeda T."/>
            <person name="Yamaguchi K."/>
            <person name="Shigenobu S."/>
            <person name="Ito M."/>
            <person name="Fukatsu T."/>
        </authorList>
    </citation>
    <scope>NUCLEOTIDE SEQUENCE [LARGE SCALE GENOMIC DNA]</scope>
    <source>
        <strain evidence="19">UwTKB</strain>
    </source>
</reference>
<evidence type="ECO:0000256" key="1">
    <source>
        <dbReference type="ARBA" id="ARBA00004651"/>
    </source>
</evidence>
<dbReference type="Proteomes" id="UP000031627">
    <property type="component" value="Chromosome"/>
</dbReference>
<dbReference type="InterPro" id="IPR005171">
    <property type="entry name" value="Cyt_c_oxidase_su4_prok"/>
</dbReference>
<dbReference type="AlphaFoldDB" id="A0A090AR43"/>
<evidence type="ECO:0000256" key="4">
    <source>
        <dbReference type="ARBA" id="ARBA00014689"/>
    </source>
</evidence>
<dbReference type="GO" id="GO:0009486">
    <property type="term" value="F:cytochrome bo3 ubiquinol oxidase activity"/>
    <property type="evidence" value="ECO:0007669"/>
    <property type="project" value="InterPro"/>
</dbReference>
<feature type="transmembrane region" description="Helical" evidence="17">
    <location>
        <begin position="47"/>
        <end position="66"/>
    </location>
</feature>
<dbReference type="GO" id="GO:0019646">
    <property type="term" value="P:aerobic electron transport chain"/>
    <property type="evidence" value="ECO:0007669"/>
    <property type="project" value="TreeGrafter"/>
</dbReference>
<dbReference type="OrthoDB" id="2375888at2"/>